<dbReference type="PANTHER" id="PTHR24020:SF13">
    <property type="entry name" value="COLLAGEN ALPHA-3(VI) CHAIN"/>
    <property type="match status" value="1"/>
</dbReference>
<keyword evidence="3" id="KW-0272">Extracellular matrix</keyword>
<dbReference type="InterPro" id="IPR050525">
    <property type="entry name" value="ECM_Assembly_Org"/>
</dbReference>
<evidence type="ECO:0000256" key="2">
    <source>
        <dbReference type="ARBA" id="ARBA00022525"/>
    </source>
</evidence>
<evidence type="ECO:0000313" key="11">
    <source>
        <dbReference type="EMBL" id="KAL3056766.1"/>
    </source>
</evidence>
<evidence type="ECO:0000256" key="5">
    <source>
        <dbReference type="ARBA" id="ARBA00022737"/>
    </source>
</evidence>
<comment type="subcellular location">
    <subcellularLocation>
        <location evidence="1">Secreted</location>
        <location evidence="1">Extracellular space</location>
        <location evidence="1">Extracellular matrix</location>
    </subcellularLocation>
</comment>
<feature type="domain" description="VWFA" evidence="10">
    <location>
        <begin position="849"/>
        <end position="1025"/>
    </location>
</feature>
<feature type="domain" description="VWFA" evidence="10">
    <location>
        <begin position="641"/>
        <end position="817"/>
    </location>
</feature>
<dbReference type="InterPro" id="IPR002035">
    <property type="entry name" value="VWF_A"/>
</dbReference>
<feature type="domain" description="VWFA" evidence="10">
    <location>
        <begin position="36"/>
        <end position="211"/>
    </location>
</feature>
<dbReference type="Proteomes" id="UP001619887">
    <property type="component" value="Unassembled WGS sequence"/>
</dbReference>
<evidence type="ECO:0000256" key="3">
    <source>
        <dbReference type="ARBA" id="ARBA00022530"/>
    </source>
</evidence>
<feature type="compositionally biased region" description="Gly residues" evidence="8">
    <location>
        <begin position="1890"/>
        <end position="1899"/>
    </location>
</feature>
<reference evidence="11 12" key="1">
    <citation type="journal article" date="2022" name="G3 (Bethesda)">
        <title>Evaluating Illumina-, Nanopore-, and PacBio-based genome assembly strategies with the bald notothen, Trematomus borchgrevinki.</title>
        <authorList>
            <person name="Rayamajhi N."/>
            <person name="Cheng C.C."/>
            <person name="Catchen J.M."/>
        </authorList>
    </citation>
    <scope>NUCLEOTIDE SEQUENCE [LARGE SCALE GENOMIC DNA]</scope>
    <source>
        <strain evidence="11">AGRC-2024</strain>
    </source>
</reference>
<keyword evidence="12" id="KW-1185">Reference proteome</keyword>
<dbReference type="FunFam" id="3.40.50.410:FF:000003">
    <property type="entry name" value="Collagen type VI alpha 3 chain"/>
    <property type="match status" value="7"/>
</dbReference>
<feature type="chain" id="PRO_5044786807" description="VWFA domain-containing protein" evidence="9">
    <location>
        <begin position="27"/>
        <end position="2000"/>
    </location>
</feature>
<evidence type="ECO:0000256" key="1">
    <source>
        <dbReference type="ARBA" id="ARBA00004498"/>
    </source>
</evidence>
<feature type="compositionally biased region" description="Gly residues" evidence="8">
    <location>
        <begin position="1802"/>
        <end position="1812"/>
    </location>
</feature>
<evidence type="ECO:0000256" key="9">
    <source>
        <dbReference type="SAM" id="SignalP"/>
    </source>
</evidence>
<comment type="caution">
    <text evidence="11">The sequence shown here is derived from an EMBL/GenBank/DDBJ whole genome shotgun (WGS) entry which is preliminary data.</text>
</comment>
<evidence type="ECO:0000256" key="7">
    <source>
        <dbReference type="ARBA" id="ARBA00023119"/>
    </source>
</evidence>
<keyword evidence="4 9" id="KW-0732">Signal</keyword>
<feature type="compositionally biased region" description="Low complexity" evidence="8">
    <location>
        <begin position="1843"/>
        <end position="1852"/>
    </location>
</feature>
<evidence type="ECO:0000256" key="4">
    <source>
        <dbReference type="ARBA" id="ARBA00022729"/>
    </source>
</evidence>
<evidence type="ECO:0000259" key="10">
    <source>
        <dbReference type="PROSITE" id="PS50234"/>
    </source>
</evidence>
<feature type="compositionally biased region" description="Gly residues" evidence="8">
    <location>
        <begin position="1833"/>
        <end position="1842"/>
    </location>
</feature>
<protein>
    <recommendedName>
        <fullName evidence="10">VWFA domain-containing protein</fullName>
    </recommendedName>
</protein>
<dbReference type="GO" id="GO:0005581">
    <property type="term" value="C:collagen trimer"/>
    <property type="evidence" value="ECO:0007669"/>
    <property type="project" value="UniProtKB-KW"/>
</dbReference>
<dbReference type="GO" id="GO:0007155">
    <property type="term" value="P:cell adhesion"/>
    <property type="evidence" value="ECO:0007669"/>
    <property type="project" value="UniProtKB-KW"/>
</dbReference>
<evidence type="ECO:0000256" key="6">
    <source>
        <dbReference type="ARBA" id="ARBA00022889"/>
    </source>
</evidence>
<feature type="domain" description="VWFA" evidence="10">
    <location>
        <begin position="1252"/>
        <end position="1432"/>
    </location>
</feature>
<keyword evidence="7" id="KW-0176">Collagen</keyword>
<evidence type="ECO:0000256" key="8">
    <source>
        <dbReference type="SAM" id="MobiDB-lite"/>
    </source>
</evidence>
<sequence length="2000" mass="213805">MRGHQVVPLCVLLGVLFAGLLPNLEAQEVVTVGKRDIIFLIDSTMGATIINSVREFIKRFVEIMPIGPDQVQVGVAQFGNAPRLEMDLNSYGSREELTAALSSIKPRPGQTVKIGAALDFVRTNMLRPEKGSRINQGIPQVLLLMTSKKSSDSVEAPALALQRLGVLTLAAGSKTAEEPELRQIAFADSVAFYMRDFRQLIRNPKAIVDALSTLAGVVVTEQPTEPVVEITTVHTQKVVRDIVFLVDGSTYIGSSNFPFMRDFIINVVNQLDVGPERVQIGLVQFADRPKIEFYLNSHSNRQDVVDKISQLRLSGGSVLNTGAAMNYALENMFKVSTGSRRKQGVQQVLVLITGGPAQDQVKSVADKLALSGVLTFTVSSGQADEALMRNVAFVPDLAYHEASFSSLPALAEVIMSKLITVVGDTDTVTSVFPEEPAAGGERDVAFLIDGTESVRGDFEDIRDFIIKVIEPLDIGIDKVRVSVVQHSERPTPTFYLNSYQTKDEVMRAVNGMTLIGGRALNTGTALRFMKDTILSERHGSRSLQKVPQFLIVLTGGRSRDNVKDPAGALKTDGVVPFGVGVRDADPRQIAAISHNPSFAFNLREFSELSTVPQKLNNYVSLPREELTLVLQQAETQGPRKDVVFLVDGSDGVGLEFPIIQEFIGKVVHTLNVGENKIRIGVVQYGDFAQVDMYLNTYKTKEGVLNAVKEMRHRGGRQRNLGQALQFVNQDALTPAHGSRKQEGVPQFVIVISSGSSTDDINVAASSLKQSRVLPFSIGTRDVNPTELQVVSYVPNFAFSVDDLPGLYTVQENLITTLTELSDDDINSLRPVFPTIEVIEPLLRGGEKRDVVFLIDGTTAVRSEFPSIREMIGRVVEKLDVGLDKVRISVVQYSDDPKPEFLLKEFSTKDEVRQAVAKLRTKGGNRLNTGRALEYVHRNIYQRSAGSRIEDGVPQFLILVTGGKSSDDVSTAADQLKRSQVAPLAIGSRNADPDELKQISLRPDLAYTVDSFQQLPSVEPQVINSVKTISTTDIINSYVPPQVDLGPTLNLGRKDIIFLIDGSDNTGAAGIAHIRDFIFNIVQQLDVQPDQVRVAVVQYADRVNTEFSLNSHNNKPAVVSAVKRLRQMGGRSSNLADAIEYVINNELKAATGARPAASQHLVVLTGGRSRQDVALYGPLLKSSRVNCIGVGAAGADRKQLSQIATTSSDVLQVSNFPGLSSIQQEVIDRLRTSADDLPTDYPISTGVPSKKADIVFLVDGSINLGRDNFNEVMMFITNLIDLFYNEQDNLQIGLAHYTTDVTDVFYLNTYKNKQDIVSAIGRVEYKGGRTIDTGAAIRHVQDVHFTEEKGSRMNDGTPQILMVLTGGRSADDGKTAALGLKKKGVRVFAVGVGDIEGELEDLASESSTVARASTYLELSELNEQILETLDDEVKGKLCVGVPESTKTCSIEVLVGFDVSEQDIFSAQTNLQKRMEAILKRISKMAAISCSSGQIPSVQVGMLAMDSNSNPVQLDFTENDQVLFEAFKALQMRGPFVLNGKTISAYIDRFKTRQKSVVKVVVHLTDGIDAQYAELKKGVEELQQSGVNSFILVGLERVPKFEEALLLEFGRGFRYTRPLRVNVMELDYELMEELDNIAERECCAVPCKCTGTRGDRGAVGLPGTKGGPGLTGSQGHPGDEGGPGERGPPGVNGTQGFQGCPGQRGVKGSRGYSGEKGEFGEIGLDGINGEEGKSGVAGLSGDSGNPGMRGPKGLKGQSGGIGDQGIRGDPGTSGQDNTRAGSKGDPGDAGPAGEPGEDGKKGGPGELGRGGPNGRRGPPGQAGKPGKPGVEGVQGEAGIGGSRGPSGPIGAPGPRGEDGNPGPRGPGGIPGTAGEKGRRAALGRKGEPGDPGPKGGVGPLGPRGESGEDGRDGFGVAGSPGRKGDEGFPGFSGQKAAAGDPGTKGGPGPIGNLGQRGVSGNIGTPGQKGEVGHPGPYGQKGPRGPGVVQCDLVKKIRENCRE</sequence>
<dbReference type="PRINTS" id="PR00453">
    <property type="entry name" value="VWFADOMAIN"/>
</dbReference>
<feature type="compositionally biased region" description="Gly residues" evidence="8">
    <location>
        <begin position="1754"/>
        <end position="1763"/>
    </location>
</feature>
<proteinExistence type="predicted"/>
<keyword evidence="2" id="KW-0964">Secreted</keyword>
<accession>A0ABD2GRU2</accession>
<dbReference type="InterPro" id="IPR036465">
    <property type="entry name" value="vWFA_dom_sf"/>
</dbReference>
<dbReference type="SMART" id="SM00327">
    <property type="entry name" value="VWA"/>
    <property type="match status" value="8"/>
</dbReference>
<dbReference type="Gene3D" id="3.40.50.410">
    <property type="entry name" value="von Willebrand factor, type A domain"/>
    <property type="match status" value="7"/>
</dbReference>
<evidence type="ECO:0000313" key="12">
    <source>
        <dbReference type="Proteomes" id="UP001619887"/>
    </source>
</evidence>
<reference evidence="11 12" key="2">
    <citation type="journal article" date="2024" name="G3 (Bethesda)">
        <title>The genome of the cryopelagic Antarctic bald notothen, Trematomus borchgrevinki.</title>
        <authorList>
            <person name="Rayamajhi N."/>
            <person name="Rivera-Colon A.G."/>
            <person name="Minhas B.F."/>
            <person name="Cheng C.C."/>
            <person name="Catchen J.M."/>
        </authorList>
    </citation>
    <scope>NUCLEOTIDE SEQUENCE [LARGE SCALE GENOMIC DNA]</scope>
    <source>
        <strain evidence="11">AGRC-2024</strain>
    </source>
</reference>
<feature type="signal peptide" evidence="9">
    <location>
        <begin position="1"/>
        <end position="26"/>
    </location>
</feature>
<feature type="domain" description="VWFA" evidence="10">
    <location>
        <begin position="1054"/>
        <end position="1225"/>
    </location>
</feature>
<name>A0ABD2GRU2_PAGBO</name>
<feature type="compositionally biased region" description="Gly residues" evidence="8">
    <location>
        <begin position="1661"/>
        <end position="1670"/>
    </location>
</feature>
<dbReference type="PROSITE" id="PS50234">
    <property type="entry name" value="VWFA"/>
    <property type="match status" value="7"/>
</dbReference>
<feature type="compositionally biased region" description="Gly residues" evidence="8">
    <location>
        <begin position="1940"/>
        <end position="1949"/>
    </location>
</feature>
<keyword evidence="5" id="KW-0677">Repeat</keyword>
<feature type="region of interest" description="Disordered" evidence="8">
    <location>
        <begin position="1653"/>
        <end position="1985"/>
    </location>
</feature>
<feature type="compositionally biased region" description="Low complexity" evidence="8">
    <location>
        <begin position="1813"/>
        <end position="1826"/>
    </location>
</feature>
<dbReference type="Pfam" id="PF00092">
    <property type="entry name" value="VWA"/>
    <property type="match status" value="7"/>
</dbReference>
<keyword evidence="6" id="KW-0130">Cell adhesion</keyword>
<feature type="domain" description="VWFA" evidence="10">
    <location>
        <begin position="241"/>
        <end position="418"/>
    </location>
</feature>
<dbReference type="PANTHER" id="PTHR24020">
    <property type="entry name" value="COLLAGEN ALPHA"/>
    <property type="match status" value="1"/>
</dbReference>
<feature type="domain" description="VWFA" evidence="10">
    <location>
        <begin position="443"/>
        <end position="615"/>
    </location>
</feature>
<dbReference type="SUPFAM" id="SSF53300">
    <property type="entry name" value="vWA-like"/>
    <property type="match status" value="8"/>
</dbReference>
<dbReference type="EMBL" id="JBIYXZ010002076">
    <property type="protein sequence ID" value="KAL3056766.1"/>
    <property type="molecule type" value="Genomic_DNA"/>
</dbReference>
<gene>
    <name evidence="11" type="ORF">OYC64_019281</name>
</gene>
<organism evidence="11 12">
    <name type="scientific">Pagothenia borchgrevinki</name>
    <name type="common">Bald rockcod</name>
    <name type="synonym">Trematomus borchgrevinki</name>
    <dbReference type="NCBI Taxonomy" id="8213"/>
    <lineage>
        <taxon>Eukaryota</taxon>
        <taxon>Metazoa</taxon>
        <taxon>Chordata</taxon>
        <taxon>Craniata</taxon>
        <taxon>Vertebrata</taxon>
        <taxon>Euteleostomi</taxon>
        <taxon>Actinopterygii</taxon>
        <taxon>Neopterygii</taxon>
        <taxon>Teleostei</taxon>
        <taxon>Neoteleostei</taxon>
        <taxon>Acanthomorphata</taxon>
        <taxon>Eupercaria</taxon>
        <taxon>Perciformes</taxon>
        <taxon>Notothenioidei</taxon>
        <taxon>Nototheniidae</taxon>
        <taxon>Pagothenia</taxon>
    </lineage>
</organism>